<dbReference type="Pfam" id="PF17963">
    <property type="entry name" value="Big_9"/>
    <property type="match status" value="1"/>
</dbReference>
<feature type="domain" description="DUF7507" evidence="4">
    <location>
        <begin position="4239"/>
        <end position="4334"/>
    </location>
</feature>
<feature type="domain" description="DUF11" evidence="3">
    <location>
        <begin position="2872"/>
        <end position="2998"/>
    </location>
</feature>
<evidence type="ECO:0000259" key="3">
    <source>
        <dbReference type="Pfam" id="PF01345"/>
    </source>
</evidence>
<dbReference type="RefSeq" id="WP_144008899.1">
    <property type="nucleotide sequence ID" value="NZ_FWXT01000001.1"/>
</dbReference>
<evidence type="ECO:0000313" key="6">
    <source>
        <dbReference type="Proteomes" id="UP000192756"/>
    </source>
</evidence>
<evidence type="ECO:0000313" key="5">
    <source>
        <dbReference type="EMBL" id="SMC70486.1"/>
    </source>
</evidence>
<feature type="domain" description="DUF11" evidence="3">
    <location>
        <begin position="3007"/>
        <end position="3110"/>
    </location>
</feature>
<dbReference type="STRING" id="151894.SAMN04488524_2222"/>
<feature type="domain" description="DUF7507" evidence="4">
    <location>
        <begin position="4118"/>
        <end position="4214"/>
    </location>
</feature>
<proteinExistence type="predicted"/>
<feature type="chain" id="PRO_5012325657" evidence="2">
    <location>
        <begin position="22"/>
        <end position="4888"/>
    </location>
</feature>
<feature type="domain" description="DUF11" evidence="3">
    <location>
        <begin position="1581"/>
        <end position="1686"/>
    </location>
</feature>
<dbReference type="SUPFAM" id="SSF49899">
    <property type="entry name" value="Concanavalin A-like lectins/glucanases"/>
    <property type="match status" value="1"/>
</dbReference>
<dbReference type="GO" id="GO:0005975">
    <property type="term" value="P:carbohydrate metabolic process"/>
    <property type="evidence" value="ECO:0007669"/>
    <property type="project" value="UniProtKB-ARBA"/>
</dbReference>
<feature type="domain" description="DUF11" evidence="3">
    <location>
        <begin position="1965"/>
        <end position="2074"/>
    </location>
</feature>
<dbReference type="EMBL" id="FWXT01000001">
    <property type="protein sequence ID" value="SMC70486.1"/>
    <property type="molecule type" value="Genomic_DNA"/>
</dbReference>
<keyword evidence="2" id="KW-0732">Signal</keyword>
<feature type="domain" description="DUF11" evidence="3">
    <location>
        <begin position="1448"/>
        <end position="1569"/>
    </location>
</feature>
<dbReference type="InterPro" id="IPR013783">
    <property type="entry name" value="Ig-like_fold"/>
</dbReference>
<evidence type="ECO:0000259" key="4">
    <source>
        <dbReference type="Pfam" id="PF24346"/>
    </source>
</evidence>
<feature type="domain" description="DUF7507" evidence="4">
    <location>
        <begin position="3758"/>
        <end position="3855"/>
    </location>
</feature>
<dbReference type="NCBIfam" id="TIGR04131">
    <property type="entry name" value="Bac_Flav_CTERM"/>
    <property type="match status" value="1"/>
</dbReference>
<reference evidence="6" key="1">
    <citation type="submission" date="2017-04" db="EMBL/GenBank/DDBJ databases">
        <authorList>
            <person name="Varghese N."/>
            <person name="Submissions S."/>
        </authorList>
    </citation>
    <scope>NUCLEOTIDE SEQUENCE [LARGE SCALE GENOMIC DNA]</scope>
    <source>
        <strain evidence="6">DSM 12126</strain>
    </source>
</reference>
<feature type="domain" description="DUF11" evidence="3">
    <location>
        <begin position="2353"/>
        <end position="2476"/>
    </location>
</feature>
<feature type="domain" description="DUF7507" evidence="4">
    <location>
        <begin position="3997"/>
        <end position="4093"/>
    </location>
</feature>
<dbReference type="InterPro" id="IPR055354">
    <property type="entry name" value="DUF7507"/>
</dbReference>
<keyword evidence="6" id="KW-1185">Reference proteome</keyword>
<feature type="domain" description="DUF7507" evidence="4">
    <location>
        <begin position="4360"/>
        <end position="4456"/>
    </location>
</feature>
<feature type="domain" description="DUF11" evidence="3">
    <location>
        <begin position="2620"/>
        <end position="2738"/>
    </location>
</feature>
<feature type="domain" description="DUF11" evidence="3">
    <location>
        <begin position="3265"/>
        <end position="3364"/>
    </location>
</feature>
<sequence>MNKRLLLFFIAQFFTCAAAFAQFTLTENFKKSYAPGIVMGGDAILTSGSVDNVNQGWLRLTPNIGNKRGYAYIDKAFPSTLGVLLDFEYKTWHDDNNSGADGIVVFLFDGSVTSGQFVLGGTGAALGYTPRTDVTPSQAGLKGAYLGIALDEFGNFSAAAGTPGGTAPGLTAQQRPNSITVRGRESDNYRILATSNPPGGTQIQYTTNTATRPADASFYRRVQVEIKPNATGKYDIIVRWATTPTGALTQAFSYTLVDQQGVSYTPPSTLKVGFTSATGGSQNNHEIRNLTVTTPGNVRVGKRADKDVLRTISSGNANQVTYTVEVVNDNSVALNNIEFKDRLTDANGVLIPLSAFNISSVSHTGFLAGTTVNKTGTTNELLGSLNMAAGATGKITVTGTLSAVPAGNTLRNTATINPTDITDLDPDNNVAEVNTPVLAENVDLTIAKTVGVPCLNAANGNDFNVVVSNVGAVATSGNKIVVTKTYPTSYTFTALSNPNWTLSARTTSGSNYVYTYTYTGGNLASGASASPISYRIKVPSGVSSYPDDIQVNYLNNANANIEVAANQGNNTASNTIATVSAKPAAVATVTYCLNSTAAALSATPTNGNTLLWYRTKGGVSSLNAPVPSTTTAGNTSYFVTQTNGSCESDYAEIVVTVQAAVNAGGIAGNQTICNGSAPVALTSSTGGSGGTSGATAAYRWEQSADGGTSWTAIPGATTTTYAPAALTTTTQFRRVYSTTLNGVSCEAATNPVTITVQNITGAGTIGANQSICTGTVPAAFTSVTNGSGSAGATLSYKWESSTNGTLWTTINNATSAGYTPTAALTATTQFRRTTISTLNSVACSSVPSNVVTVTVNQVPTTANAGQDAEQFNSGVFTLQGNAPAVGTGLWTVASGIATIDDPANRNTTVTIAENTSATLRWSISNGPCAISADDVKITYTKRADLQVSKTVDKATPKVGDNVTFTITAKNNGPSDASGVKVTDILKAGYTFVSSSSANYTPADGVWLLGNLENGAAQSLTVIARVNANALASDYSNIASISGGETDPDGSNNTTTLNTVVPVPSADIEINKTATPKPAVAGQSLTYTITLKNNGPSTLKTSDVFVVTENLPAGYTANAFTPSAGTFNPANGNWNGLNLAAGQQATLSIAGTVAVAASGTLTNTVSVAVPATISDPNISNNSKTDNTVIGRQLDLGISKTSSPKPVIAGNNLTYILTLSNNGPSALLVSDVVKLNENFPANYTASTFTPSAGVFDKNTGNWTGLTLTQGQTATLTITGTVAANAVATLSNTVSITAPAGTTDNNTANNTATELTAVSRSIDFEISKTATPKPAIAGENLTYTITLSNKGISAMSAADVLKVTDVLPPGFTGASYNASAGTYNAATGDWTGLTLASGQNASLTITGKVAASATGTLTNKAVLTVPAGITDPTGTNNESTDNTTIVAKPVLAITKSGASGLTAGSTVNYTLKIVNTGSSDAINAQINDAVPASVENVTWAATPNGAATLVSGGTGNGNAVALRANIPAGNVNNYISVNISGTLNPGAAGNIINTASVLPAEPQGSGSNSSVNANVTSSSGIVVSKAGASSAAAGDAIAYRIEVGNNGPSNATGVQIADLVPAALTNVSWTSQVQGGAAIISGAAGSGNNINLIANVPAGVQHKVILNVTGTVKPDYAGSITNTVVATPQEAGSTPIQAQAVTGVNSRPVFTIVKNGPTTVIAGNAIAYTITVRNTGPSNSLNTVITDNIPSGITNVAWTSSVIDGTASITTGASGTGNALSMTGNFNANSTIQINVTGKVSSGLLGNITNSATVSPAEAGVVPVTSNEVKTSVNTKSGLTIAKNGPSSVISGTNITYTIEVGNIGPSDALNAAITDLIPAEIQNPSWTTATTGGVIIVSGGTGNGNNLQTVANIPAGAGNKVVITITGKASAGYNGSVTNTASVTASEQNSASPQSSVTTTINRLPAVSITKNAPSSVISGASINYSIDVINTSTADAQNLEIKDLVPSEISAISWTATAAGAATINGTASGTGNSIVFTGNIPAGAANKITLHISGKVSPAYNGILSNTATATPAETGTAAKTSTVNTVVQKMPVLSIEKTGPENISAGQNISYTLKIKNNATADADLAAITDNVPAAIQNVTWSATASGAASINGPANGNGNNISLLGNIPSGTGNEILVTINGKVSPSANASLLNTATVTPAEIGAEAKTSNTITTQVSKTPSVSLIKTGPATAKAGETITYIIDAVNAGPSNADNLAIADVLPAVLTNVTWTALASGNSTVAAASGTGNLALNGNLNVGDANKIRVIISGTIPANQLNTTISNTATATPEETGLTISSNAVNTVIANRSNISILKSAPVSAKAGELINYTLLVKNTGPSNALNASIADAVPADIQNVSWTAVANGTANITFGASGTGNAVNVKADLPAGDANTVLIQITGKLNPAFTGISISNTASVTPAEAGNPAVNSNVAVTSVSKQADLRISKTGPATLFAGEQVTYTISVENQGPGDVTDATISDMLPASIINASWTVVTQGAATTNLSSGTGNLNLNAALKAGGTDKVIVTLVGTVDPAYQGADVINTATAVPPSGVTDPSPASAVVTTAIARKANVRMVKSGPANAKAGEEIAYTLKITNQGPSTATGTTIIDNLPAGIAPGSATWTATATPGSSVSAASGTGNINLTADIAPISGVIEIKIKALVSPSLTDAALISNTATAAVAAGITDPEPANNTSTFSTIIDNDPNFTVAKSGPANANVGDQITYTILVKNTGSGDITEAFIVDNVPDDVEVLNWTATVNGTALIKAGSASSGTTNNVYTVADIPTGNNSVLITINGLIKQSAGSTFTNKAEATSGVVKGSSVSTSVNRSTDIAVIKAGPQTASAGERMTYTINVYNNGSVDVAGLVITDNVNALLTDVSWTATATGSARISSVPNGTGNNVQLTADISGGQDNYITVTINGKIPSNAVLGPLSNTATITLPAGVTDYNMANNTSQVSTAVISNPTLVVQKTGPATAAAGNQITYKIKVDNTGPSDAATVNIADLLPAELTAIQWQASVDGTAASITGANSGTGNVAVNAGIPAGARVVVDLTGTINPDFAGTIKNTATAKIGSNPAVSSPEINTVVDKLTNLTIVKSAANALSAGQPIVYTIELGNNGPSNAFGAVLTDNIPAAILNPAWSSSASGGAMVTANGTGSGNTLSLTGNIPKGGKIYVTINGTLAANVSGNVSNTATVTPSEPGNPPVVSTPAVTAVKQTPGLLLTKSAPTLSSGGRSITYALKLSNSGPSDATGTILTDAVPGNVENVSWTSSTLNGATVLSGDTGSGNNVSLTANIPANGSIDVLISGTINPLFKNTLVNTATAMPSEPGIPKVQSTASTSVTPAVDFAISKSGPANVSAGETINYQVVVKNNGPSTALNALIADVVPPEISNVNWTATAEGATAILSADQGTGNNILVNADLPSAAADRIVINITGTVLSSFNGTISNTASVTPAETGTAVISTPVTTVVNRQPVIKVTKGGPAILKSGNRISYLIKVVNEGTADALNLAINDAAPAVLTNVSWTVENLGAATSSATSGSGDINITADLPAGAANAVNIYVSGEIPAAFDGTIQNSITAQPSESGASGSTSSVSTTVYRSALTLVKTALNAVSKAGDIINYELSISNTGTSVLTNLVIEDAGADAGSITPAGIASLAAGATVKVAAKHTLSQADVDQGRFSNSASVSAKAPDATEISDISGNTAGDDLPTVVQITPAPGLTLVKKVSGTVPNQAGQIINYDLTVKNTGNVTLSNLLVTDANAVVSGSPIIQLAPGASAVVTASHVLTQADVDAGTYVNTAEVTASPAIGTNVSDKSGTAETNDDPTVSTIVPGGSMSLTKVANNTGNKAGDVINYTIVVKNTGNVTLSDVVVTDTGADAGSVLPAAIAVLAPNATATLTARHTLTQNDVDNGSYSNQAAVTARDTKGTLVVTPKSDDPNTPQADDATVVGIAENGSMILTKAADNTGTQAGDVISYTITVKNTGNVTLNNIVVSDPGADAGSVSPASIASLAPNATAAVTVKHTLTQAEVDAGTFSNQASVSGNTPNGTVISKLKSDDPNTPELDDATVITVVPNGSMRLTKVADNTGSKAGDVINYTIVVKNTGNVTLSNIAVTDAGADAGSVRPAGITSLAPDATVTVTAKHTLTQAEVDHGSYSNQASVIAKDPKNTSISTPKSDDPSTPAVNDATVSTIAPNGAMRLTKVANNTGTKAGDVINYTIIVTNTGNVSLSHIAVTDAGADAGSVSPANIALLLPNATATVTAKHTLTQAEVDNGSYSNQASVTAKDPAGAVISGPKSDDPNTPAVEDATVSAIVPNGAMRLTKVADNTGAKAGDVINYTLAVTNTGNVTLSNIVVSDPGADAGSVSPAIIASLAPGAMATVRAKHALTQAELDNGSYSNQASVAGNTPKGITISNPKSDDPNTPAANDATVVSLTSSPAITLVKTGIVSTDANGVSYSFIIRNTGNVTLSAITISDPKIGLTRTVSGLLAPGMSITETAVYTLTQADKNAGSVSNSATVVAQAPGGQSVSDVSGTAENNNTATVTLIPQKPLISLVKTASFSGNKITYTFTIKNIGNITLNTIELTDVKLGITSKAIANSLLPGASVVTAEVYTLSQTDKDLGQVSNTATVQAKDPSGASVQDVSGTAEGNNTTTVTVVPKSPVAVDDKLETKANSPVVIPVLNNDDPGNSSFDQLTVEIVTQPQHGTVKVNTDGTVTFSPNPGYTGADAFQYRVKDAFGYYTNLATVTINSNFFEIRVPNLFTPNGDGINDTFEIRGLNQYQDNELSIFNRWGNEVFRQKGYQNTWTGEGLNEGTYYYVLRAKRIGSNQYEVFKGYVTLIRAFKK</sequence>
<accession>A0A1W2BC50</accession>
<dbReference type="Proteomes" id="UP000192756">
    <property type="component" value="Unassembled WGS sequence"/>
</dbReference>
<dbReference type="PANTHER" id="PTHR34819:SF3">
    <property type="entry name" value="CELL SURFACE PROTEIN"/>
    <property type="match status" value="1"/>
</dbReference>
<feature type="domain" description="DUF11" evidence="3">
    <location>
        <begin position="3133"/>
        <end position="3240"/>
    </location>
</feature>
<feature type="region of interest" description="Disordered" evidence="1">
    <location>
        <begin position="4440"/>
        <end position="4466"/>
    </location>
</feature>
<feature type="domain" description="DUF11" evidence="3">
    <location>
        <begin position="2482"/>
        <end position="2599"/>
    </location>
</feature>
<evidence type="ECO:0000256" key="1">
    <source>
        <dbReference type="SAM" id="MobiDB-lite"/>
    </source>
</evidence>
<dbReference type="Pfam" id="PF13585">
    <property type="entry name" value="CHU_C"/>
    <property type="match status" value="1"/>
</dbReference>
<dbReference type="Pfam" id="PF01345">
    <property type="entry name" value="DUF11"/>
    <property type="match status" value="19"/>
</dbReference>
<feature type="domain" description="DUF11" evidence="3">
    <location>
        <begin position="1193"/>
        <end position="1310"/>
    </location>
</feature>
<feature type="domain" description="DUF7507" evidence="4">
    <location>
        <begin position="4479"/>
        <end position="4573"/>
    </location>
</feature>
<feature type="signal peptide" evidence="2">
    <location>
        <begin position="1"/>
        <end position="21"/>
    </location>
</feature>
<dbReference type="InterPro" id="IPR051172">
    <property type="entry name" value="Chlamydia_OmcB"/>
</dbReference>
<dbReference type="SUPFAM" id="SSF49401">
    <property type="entry name" value="Bacterial adhesins"/>
    <property type="match status" value="1"/>
</dbReference>
<dbReference type="InterPro" id="IPR001434">
    <property type="entry name" value="OmcB-like_DUF11"/>
</dbReference>
<evidence type="ECO:0000256" key="2">
    <source>
        <dbReference type="SAM" id="SignalP"/>
    </source>
</evidence>
<name>A0A1W2BC50_9SPHI</name>
<dbReference type="OrthoDB" id="5726170at2"/>
<feature type="domain" description="DUF11" evidence="3">
    <location>
        <begin position="944"/>
        <end position="1056"/>
    </location>
</feature>
<organism evidence="5 6">
    <name type="scientific">Pedobacter africanus</name>
    <dbReference type="NCBI Taxonomy" id="151894"/>
    <lineage>
        <taxon>Bacteria</taxon>
        <taxon>Pseudomonadati</taxon>
        <taxon>Bacteroidota</taxon>
        <taxon>Sphingobacteriia</taxon>
        <taxon>Sphingobacteriales</taxon>
        <taxon>Sphingobacteriaceae</taxon>
        <taxon>Pedobacter</taxon>
    </lineage>
</organism>
<feature type="domain" description="DUF7507" evidence="4">
    <location>
        <begin position="3876"/>
        <end position="3971"/>
    </location>
</feature>
<feature type="domain" description="DUF7507" evidence="4">
    <location>
        <begin position="4593"/>
        <end position="4685"/>
    </location>
</feature>
<feature type="region of interest" description="Disordered" evidence="1">
    <location>
        <begin position="4198"/>
        <end position="4226"/>
    </location>
</feature>
<feature type="domain" description="DUF11" evidence="3">
    <location>
        <begin position="1066"/>
        <end position="1183"/>
    </location>
</feature>
<protein>
    <submittedName>
        <fullName evidence="5">Conserved repeat domain-containing protein/gliding motility-associated C-terminal domain-containing protein</fullName>
    </submittedName>
</protein>
<dbReference type="NCBIfam" id="TIGR01451">
    <property type="entry name" value="B_ant_repeat"/>
    <property type="match status" value="27"/>
</dbReference>
<dbReference type="Pfam" id="PF24346">
    <property type="entry name" value="DUF7507"/>
    <property type="match status" value="9"/>
</dbReference>
<feature type="domain" description="DUF7507" evidence="4">
    <location>
        <begin position="3642"/>
        <end position="3739"/>
    </location>
</feature>
<dbReference type="InterPro" id="IPR013320">
    <property type="entry name" value="ConA-like_dom_sf"/>
</dbReference>
<feature type="domain" description="DUF11" evidence="3">
    <location>
        <begin position="2094"/>
        <end position="2212"/>
    </location>
</feature>
<dbReference type="InterPro" id="IPR047589">
    <property type="entry name" value="DUF11_rpt"/>
</dbReference>
<dbReference type="Gene3D" id="2.60.40.10">
    <property type="entry name" value="Immunoglobulins"/>
    <property type="match status" value="4"/>
</dbReference>
<dbReference type="InterPro" id="IPR008966">
    <property type="entry name" value="Adhesion_dom_sf"/>
</dbReference>
<feature type="domain" description="DUF11" evidence="3">
    <location>
        <begin position="3387"/>
        <end position="3496"/>
    </location>
</feature>
<dbReference type="InterPro" id="IPR026341">
    <property type="entry name" value="T9SS_type_B"/>
</dbReference>
<feature type="domain" description="DUF11" evidence="3">
    <location>
        <begin position="1320"/>
        <end position="1437"/>
    </location>
</feature>
<dbReference type="GO" id="GO:0004553">
    <property type="term" value="F:hydrolase activity, hydrolyzing O-glycosyl compounds"/>
    <property type="evidence" value="ECO:0007669"/>
    <property type="project" value="UniProtKB-ARBA"/>
</dbReference>
<dbReference type="PANTHER" id="PTHR34819">
    <property type="entry name" value="LARGE CYSTEINE-RICH PERIPLASMIC PROTEIN OMCB"/>
    <property type="match status" value="1"/>
</dbReference>
<feature type="domain" description="DUF11" evidence="3">
    <location>
        <begin position="2228"/>
        <end position="2340"/>
    </location>
</feature>
<gene>
    <name evidence="5" type="ORF">SAMN04488524_2222</name>
</gene>
<feature type="domain" description="DUF11" evidence="3">
    <location>
        <begin position="1839"/>
        <end position="1952"/>
    </location>
</feature>
<feature type="domain" description="DUF11" evidence="3">
    <location>
        <begin position="1714"/>
        <end position="1827"/>
    </location>
</feature>